<dbReference type="PANTHER" id="PTHR43107:SF15">
    <property type="entry name" value="FATTY ACID TRANSPORT PROTEIN 3, ISOFORM A"/>
    <property type="match status" value="1"/>
</dbReference>
<feature type="domain" description="AMP-dependent synthetase/ligase" evidence="5">
    <location>
        <begin position="57"/>
        <end position="381"/>
    </location>
</feature>
<dbReference type="InterPro" id="IPR000873">
    <property type="entry name" value="AMP-dep_synth/lig_dom"/>
</dbReference>
<organism evidence="7 8">
    <name type="scientific">Aquirhabdus parva</name>
    <dbReference type="NCBI Taxonomy" id="2283318"/>
    <lineage>
        <taxon>Bacteria</taxon>
        <taxon>Pseudomonadati</taxon>
        <taxon>Pseudomonadota</taxon>
        <taxon>Gammaproteobacteria</taxon>
        <taxon>Moraxellales</taxon>
        <taxon>Moraxellaceae</taxon>
        <taxon>Aquirhabdus</taxon>
    </lineage>
</organism>
<dbReference type="GO" id="GO:0044539">
    <property type="term" value="P:long-chain fatty acid import into cell"/>
    <property type="evidence" value="ECO:0007669"/>
    <property type="project" value="TreeGrafter"/>
</dbReference>
<dbReference type="GO" id="GO:0004467">
    <property type="term" value="F:long-chain fatty acid-CoA ligase activity"/>
    <property type="evidence" value="ECO:0007669"/>
    <property type="project" value="TreeGrafter"/>
</dbReference>
<dbReference type="GO" id="GO:0005886">
    <property type="term" value="C:plasma membrane"/>
    <property type="evidence" value="ECO:0007669"/>
    <property type="project" value="TreeGrafter"/>
</dbReference>
<evidence type="ECO:0000256" key="1">
    <source>
        <dbReference type="ARBA" id="ARBA00006432"/>
    </source>
</evidence>
<evidence type="ECO:0000259" key="6">
    <source>
        <dbReference type="Pfam" id="PF13193"/>
    </source>
</evidence>
<dbReference type="EMBL" id="CP031222">
    <property type="protein sequence ID" value="AXI03627.1"/>
    <property type="molecule type" value="Genomic_DNA"/>
</dbReference>
<dbReference type="OrthoDB" id="9803968at2"/>
<dbReference type="SUPFAM" id="SSF56801">
    <property type="entry name" value="Acetyl-CoA synthetase-like"/>
    <property type="match status" value="1"/>
</dbReference>
<dbReference type="GO" id="GO:0005324">
    <property type="term" value="F:long-chain fatty acid transmembrane transporter activity"/>
    <property type="evidence" value="ECO:0007669"/>
    <property type="project" value="TreeGrafter"/>
</dbReference>
<keyword evidence="8" id="KW-1185">Reference proteome</keyword>
<evidence type="ECO:0000313" key="7">
    <source>
        <dbReference type="EMBL" id="AXI03627.1"/>
    </source>
</evidence>
<dbReference type="InterPro" id="IPR045851">
    <property type="entry name" value="AMP-bd_C_sf"/>
</dbReference>
<sequence>MSLFTSKRKPAHSDVITITDVAERIPNLIKKLPHVAHGLILANDSRPNKPTGFGVEFEKATRSNPYGIALYYKDTQFTYTQFNEWANRIAHYFLSQGIKKGDVITLFIENRPELLVCSLACAKVGAIAALVNCSQTGKGLTHSINLVKPKMIIVGDELTGPLKDVRSTLELSDDQFFWLADADTRKPNPQIKAPAGYQNLADKLTSQPRFNPPSSYEVFHQDGLFYIYTSGTTGLPKAVVFKHGRWMKGYGTFGHIMNLNKDDIMYVTLPFYHATAMVVCWSAVIAGASGLAIRRKFSAREFWSDVRRYNASAIGYVGELCRYLMDSPMDSADRKHRVTKMVGNGLRASIWHDFKKRFGVEEVFELYGSSEGNVGFSNIFNFENTVGFSPVPYAIVRYDQEKNEPILNKKGFMIKVKTGESGLLIGKITKSSPFDGYTDPEKNKATILENVFTKGDRYFNTGDLIRDLGFRHAQFVDRLGDTYRWKGENVSTTEVENCISDFPAISEAVAYGVEIPGTNGRAGMAAITPTPDSNIDYTELLTFFKGSMPAYAVPIFIRVQAQMETTGTFKYQKNNLKKEGFDPSQTSDPLLVWLPGTTCYTPITAEVFEGIQIGQYRF</sequence>
<dbReference type="AlphaFoldDB" id="A0A345P8L8"/>
<dbReference type="InterPro" id="IPR025110">
    <property type="entry name" value="AMP-bd_C"/>
</dbReference>
<reference evidence="7 8" key="1">
    <citation type="submission" date="2018-07" db="EMBL/GenBank/DDBJ databases">
        <title>Genome sequencing of Moraxellaceae gen. HYN0046.</title>
        <authorList>
            <person name="Kim M."/>
            <person name="Yi H."/>
        </authorList>
    </citation>
    <scope>NUCLEOTIDE SEQUENCE [LARGE SCALE GENOMIC DNA]</scope>
    <source>
        <strain evidence="7 8">HYN0046</strain>
    </source>
</reference>
<dbReference type="Gene3D" id="3.30.300.30">
    <property type="match status" value="1"/>
</dbReference>
<keyword evidence="4" id="KW-0067">ATP-binding</keyword>
<protein>
    <submittedName>
        <fullName evidence="7">Long-chain-acyl-CoA synthetase</fullName>
    </submittedName>
</protein>
<dbReference type="InterPro" id="IPR020845">
    <property type="entry name" value="AMP-binding_CS"/>
</dbReference>
<dbReference type="NCBIfam" id="NF006134">
    <property type="entry name" value="PRK08279.1"/>
    <property type="match status" value="1"/>
</dbReference>
<dbReference type="Proteomes" id="UP000253940">
    <property type="component" value="Chromosome"/>
</dbReference>
<dbReference type="Pfam" id="PF13193">
    <property type="entry name" value="AMP-binding_C"/>
    <property type="match status" value="1"/>
</dbReference>
<dbReference type="FunFam" id="3.30.300.30:FF:000002">
    <property type="entry name" value="Long-chain fatty acid transport protein 1"/>
    <property type="match status" value="1"/>
</dbReference>
<proteinExistence type="inferred from homology"/>
<dbReference type="KEGG" id="mbah:HYN46_12770"/>
<dbReference type="InterPro" id="IPR042099">
    <property type="entry name" value="ANL_N_sf"/>
</dbReference>
<keyword evidence="2" id="KW-0436">Ligase</keyword>
<dbReference type="GO" id="GO:0005524">
    <property type="term" value="F:ATP binding"/>
    <property type="evidence" value="ECO:0007669"/>
    <property type="project" value="UniProtKB-KW"/>
</dbReference>
<keyword evidence="3" id="KW-0547">Nucleotide-binding</keyword>
<dbReference type="RefSeq" id="WP_114899735.1">
    <property type="nucleotide sequence ID" value="NZ_CP031222.1"/>
</dbReference>
<dbReference type="Pfam" id="PF00501">
    <property type="entry name" value="AMP-binding"/>
    <property type="match status" value="1"/>
</dbReference>
<evidence type="ECO:0000256" key="2">
    <source>
        <dbReference type="ARBA" id="ARBA00022598"/>
    </source>
</evidence>
<comment type="similarity">
    <text evidence="1">Belongs to the ATP-dependent AMP-binding enzyme family.</text>
</comment>
<evidence type="ECO:0000256" key="3">
    <source>
        <dbReference type="ARBA" id="ARBA00022741"/>
    </source>
</evidence>
<dbReference type="PANTHER" id="PTHR43107">
    <property type="entry name" value="LONG-CHAIN FATTY ACID TRANSPORT PROTEIN"/>
    <property type="match status" value="1"/>
</dbReference>
<name>A0A345P8L8_9GAMM</name>
<feature type="domain" description="AMP-binding enzyme C-terminal" evidence="6">
    <location>
        <begin position="494"/>
        <end position="570"/>
    </location>
</feature>
<gene>
    <name evidence="7" type="ORF">HYN46_12770</name>
</gene>
<dbReference type="PROSITE" id="PS00455">
    <property type="entry name" value="AMP_BINDING"/>
    <property type="match status" value="1"/>
</dbReference>
<evidence type="ECO:0000259" key="5">
    <source>
        <dbReference type="Pfam" id="PF00501"/>
    </source>
</evidence>
<accession>A0A345P8L8</accession>
<evidence type="ECO:0000313" key="8">
    <source>
        <dbReference type="Proteomes" id="UP000253940"/>
    </source>
</evidence>
<evidence type="ECO:0000256" key="4">
    <source>
        <dbReference type="ARBA" id="ARBA00022840"/>
    </source>
</evidence>
<dbReference type="Gene3D" id="3.40.50.12780">
    <property type="entry name" value="N-terminal domain of ligase-like"/>
    <property type="match status" value="1"/>
</dbReference>